<accession>A0A6J6KDW7</accession>
<dbReference type="InterPro" id="IPR005656">
    <property type="entry name" value="MmgE_PrpD"/>
</dbReference>
<evidence type="ECO:0000259" key="1">
    <source>
        <dbReference type="Pfam" id="PF19305"/>
    </source>
</evidence>
<feature type="domain" description="MmgE/PrpD C-terminal" evidence="1">
    <location>
        <begin position="1"/>
        <end position="108"/>
    </location>
</feature>
<dbReference type="AlphaFoldDB" id="A0A6J6KDW7"/>
<dbReference type="EMBL" id="CAEZWI010000021">
    <property type="protein sequence ID" value="CAB4647682.1"/>
    <property type="molecule type" value="Genomic_DNA"/>
</dbReference>
<dbReference type="InterPro" id="IPR036148">
    <property type="entry name" value="MmgE/PrpD_sf"/>
</dbReference>
<dbReference type="GO" id="GO:0016829">
    <property type="term" value="F:lyase activity"/>
    <property type="evidence" value="ECO:0007669"/>
    <property type="project" value="InterPro"/>
</dbReference>
<dbReference type="SUPFAM" id="SSF103378">
    <property type="entry name" value="2-methylcitrate dehydratase PrpD"/>
    <property type="match status" value="1"/>
</dbReference>
<dbReference type="Pfam" id="PF19305">
    <property type="entry name" value="MmgE_PrpD_C"/>
    <property type="match status" value="1"/>
</dbReference>
<name>A0A6J6KDW7_9ZZZZ</name>
<evidence type="ECO:0000313" key="2">
    <source>
        <dbReference type="EMBL" id="CAB4647682.1"/>
    </source>
</evidence>
<proteinExistence type="predicted"/>
<dbReference type="InterPro" id="IPR042188">
    <property type="entry name" value="MmgE/PrpD_sf_2"/>
</dbReference>
<dbReference type="PANTHER" id="PTHR16943:SF8">
    <property type="entry name" value="2-METHYLCITRATE DEHYDRATASE"/>
    <property type="match status" value="1"/>
</dbReference>
<dbReference type="PANTHER" id="PTHR16943">
    <property type="entry name" value="2-METHYLCITRATE DEHYDRATASE-RELATED"/>
    <property type="match status" value="1"/>
</dbReference>
<sequence length="127" mass="14137">MPFIVATAIAKRRFTLADLDDDCLVDPELLELASKVSCQNDPNPTFPKYFHGEVIIQTKDGRTLRKREDINRGADERPLSVSDVEAKFRDNVSLVAGTDVADRVLNAVMSLPTTKNSRDFVEALTTK</sequence>
<dbReference type="Gene3D" id="3.30.1330.120">
    <property type="entry name" value="2-methylcitrate dehydratase PrpD"/>
    <property type="match status" value="1"/>
</dbReference>
<protein>
    <submittedName>
        <fullName evidence="2">Unannotated protein</fullName>
    </submittedName>
</protein>
<organism evidence="2">
    <name type="scientific">freshwater metagenome</name>
    <dbReference type="NCBI Taxonomy" id="449393"/>
    <lineage>
        <taxon>unclassified sequences</taxon>
        <taxon>metagenomes</taxon>
        <taxon>ecological metagenomes</taxon>
    </lineage>
</organism>
<dbReference type="InterPro" id="IPR045337">
    <property type="entry name" value="MmgE_PrpD_C"/>
</dbReference>
<gene>
    <name evidence="2" type="ORF">UFOPK2237_00309</name>
</gene>
<reference evidence="2" key="1">
    <citation type="submission" date="2020-05" db="EMBL/GenBank/DDBJ databases">
        <authorList>
            <person name="Chiriac C."/>
            <person name="Salcher M."/>
            <person name="Ghai R."/>
            <person name="Kavagutti S V."/>
        </authorList>
    </citation>
    <scope>NUCLEOTIDE SEQUENCE</scope>
</reference>